<dbReference type="GO" id="GO:0003682">
    <property type="term" value="F:chromatin binding"/>
    <property type="evidence" value="ECO:0007669"/>
    <property type="project" value="TreeGrafter"/>
</dbReference>
<feature type="domain" description="Rad21/Rec8-like protein C-terminal eukaryotic" evidence="2">
    <location>
        <begin position="422"/>
        <end position="471"/>
    </location>
</feature>
<feature type="region of interest" description="Disordered" evidence="1">
    <location>
        <begin position="333"/>
        <end position="354"/>
    </location>
</feature>
<keyword evidence="3" id="KW-1185">Reference proteome</keyword>
<accession>A0A914EK02</accession>
<dbReference type="WBParaSite" id="ACRNAN_scaffold89.g14641.t1">
    <property type="protein sequence ID" value="ACRNAN_scaffold89.g14641.t1"/>
    <property type="gene ID" value="ACRNAN_scaffold89.g14641"/>
</dbReference>
<dbReference type="Pfam" id="PF04824">
    <property type="entry name" value="Rad21_Rec8"/>
    <property type="match status" value="1"/>
</dbReference>
<dbReference type="GO" id="GO:0007062">
    <property type="term" value="P:sister chromatid cohesion"/>
    <property type="evidence" value="ECO:0007669"/>
    <property type="project" value="InterPro"/>
</dbReference>
<dbReference type="CDD" id="cd21792">
    <property type="entry name" value="Rad21_Rec8_M_NXP1-like"/>
    <property type="match status" value="1"/>
</dbReference>
<evidence type="ECO:0000313" key="3">
    <source>
        <dbReference type="Proteomes" id="UP000887540"/>
    </source>
</evidence>
<reference evidence="4" key="1">
    <citation type="submission" date="2022-11" db="UniProtKB">
        <authorList>
            <consortium name="WormBaseParasite"/>
        </authorList>
    </citation>
    <scope>IDENTIFICATION</scope>
</reference>
<protein>
    <submittedName>
        <fullName evidence="4">Rad21/Rec8-like protein C-terminal eukaryotic domain-containing protein</fullName>
    </submittedName>
</protein>
<dbReference type="InterPro" id="IPR023093">
    <property type="entry name" value="ScpA-like_C"/>
</dbReference>
<proteinExistence type="predicted"/>
<dbReference type="PANTHER" id="PTHR12585:SF69">
    <property type="entry name" value="FI11703P"/>
    <property type="match status" value="1"/>
</dbReference>
<dbReference type="AlphaFoldDB" id="A0A914EK02"/>
<dbReference type="Proteomes" id="UP000887540">
    <property type="component" value="Unplaced"/>
</dbReference>
<dbReference type="InterPro" id="IPR049589">
    <property type="entry name" value="NXP1_M-like"/>
</dbReference>
<dbReference type="GO" id="GO:0008278">
    <property type="term" value="C:cohesin complex"/>
    <property type="evidence" value="ECO:0007669"/>
    <property type="project" value="InterPro"/>
</dbReference>
<dbReference type="InterPro" id="IPR039781">
    <property type="entry name" value="Rad21/Rec8-like"/>
</dbReference>
<dbReference type="GO" id="GO:1990414">
    <property type="term" value="P:replication-born double-strand break repair via sister chromatid exchange"/>
    <property type="evidence" value="ECO:0007669"/>
    <property type="project" value="TreeGrafter"/>
</dbReference>
<feature type="compositionally biased region" description="Basic and acidic residues" evidence="1">
    <location>
        <begin position="375"/>
        <end position="388"/>
    </location>
</feature>
<evidence type="ECO:0000259" key="2">
    <source>
        <dbReference type="Pfam" id="PF04824"/>
    </source>
</evidence>
<dbReference type="PANTHER" id="PTHR12585">
    <property type="entry name" value="SCC1 / RAD21 FAMILY MEMBER"/>
    <property type="match status" value="1"/>
</dbReference>
<name>A0A914EK02_9BILA</name>
<feature type="region of interest" description="Disordered" evidence="1">
    <location>
        <begin position="368"/>
        <end position="401"/>
    </location>
</feature>
<dbReference type="InterPro" id="IPR006909">
    <property type="entry name" value="Rad21/Rec8_C_eu"/>
</dbReference>
<sequence>MAFRPGDVEFRDEHDPIANSLPEVIHDFDAALPDFNDFDFNPNQLAIQQSRLDDITLREDPITDKNLAFGEEIGLDDFGERESNAAFDLDDDEFMEHERHTMNSDFGSLQGHRHTDINLDDDLPPSNMMDDDFNDFGENDDLGSLAFNEHEFNKGLEGLEAPGADLDVNGGALTPIQNVTPYPHTHTPLPHSMTPHHESTAPLTLDPLDAASLYSYESKIGRPKKRRKLVVDEQKNITGDEMKSNMADFNDVVQTLDLAPPTKKLMKLKESGAADKLFAMPGCSFLQDHLMIRLYQSHLIPHAMDAGRISGEDIRRDLDMVDSVDDVEYYMAPSVQDDDYSDTTPTTPMDQFSHPNQFELGLIDEVDENQQPEVPEEKRQRRSKNDRAAEEEEDIDEDQRCSRRSHAVLNTISTKLKSTDSIFLSDLLTKTATRKTAAQKFYSLLELKKSQAIEVQQDVPFGEIRIMVGPQLNTVLAK</sequence>
<dbReference type="SUPFAM" id="SSF46785">
    <property type="entry name" value="Winged helix' DNA-binding domain"/>
    <property type="match status" value="1"/>
</dbReference>
<evidence type="ECO:0000256" key="1">
    <source>
        <dbReference type="SAM" id="MobiDB-lite"/>
    </source>
</evidence>
<dbReference type="Gene3D" id="1.10.10.580">
    <property type="entry name" value="Structural maintenance of chromosome 1. Chain E"/>
    <property type="match status" value="1"/>
</dbReference>
<dbReference type="InterPro" id="IPR036390">
    <property type="entry name" value="WH_DNA-bd_sf"/>
</dbReference>
<evidence type="ECO:0000313" key="4">
    <source>
        <dbReference type="WBParaSite" id="ACRNAN_scaffold89.g14641.t1"/>
    </source>
</evidence>
<organism evidence="3 4">
    <name type="scientific">Acrobeloides nanus</name>
    <dbReference type="NCBI Taxonomy" id="290746"/>
    <lineage>
        <taxon>Eukaryota</taxon>
        <taxon>Metazoa</taxon>
        <taxon>Ecdysozoa</taxon>
        <taxon>Nematoda</taxon>
        <taxon>Chromadorea</taxon>
        <taxon>Rhabditida</taxon>
        <taxon>Tylenchina</taxon>
        <taxon>Cephalobomorpha</taxon>
        <taxon>Cephaloboidea</taxon>
        <taxon>Cephalobidae</taxon>
        <taxon>Acrobeloides</taxon>
    </lineage>
</organism>